<dbReference type="CDD" id="cd08168">
    <property type="entry name" value="Cytochrom_C3"/>
    <property type="match status" value="1"/>
</dbReference>
<name>A0A7K1Y326_9SPHI</name>
<protein>
    <recommendedName>
        <fullName evidence="3">Cytochrome c-552/4 domain-containing protein</fullName>
    </recommendedName>
</protein>
<gene>
    <name evidence="4" type="ORF">GS398_17430</name>
</gene>
<dbReference type="Pfam" id="PF13435">
    <property type="entry name" value="Cytochrome_C554"/>
    <property type="match status" value="1"/>
</dbReference>
<proteinExistence type="predicted"/>
<dbReference type="InterPro" id="IPR051829">
    <property type="entry name" value="Multiheme_Cytochr_ET"/>
</dbReference>
<dbReference type="Gene3D" id="3.90.10.10">
    <property type="entry name" value="Cytochrome C3"/>
    <property type="match status" value="1"/>
</dbReference>
<feature type="domain" description="Cytochrome c-552/4" evidence="3">
    <location>
        <begin position="164"/>
        <end position="212"/>
    </location>
</feature>
<organism evidence="4 5">
    <name type="scientific">Hufsiella ginkgonis</name>
    <dbReference type="NCBI Taxonomy" id="2695274"/>
    <lineage>
        <taxon>Bacteria</taxon>
        <taxon>Pseudomonadati</taxon>
        <taxon>Bacteroidota</taxon>
        <taxon>Sphingobacteriia</taxon>
        <taxon>Sphingobacteriales</taxon>
        <taxon>Sphingobacteriaceae</taxon>
        <taxon>Hufsiella</taxon>
    </lineage>
</organism>
<evidence type="ECO:0000256" key="1">
    <source>
        <dbReference type="ARBA" id="ARBA00022729"/>
    </source>
</evidence>
<dbReference type="PANTHER" id="PTHR35038">
    <property type="entry name" value="DISSIMILATORY SULFITE REDUCTASE SIRA"/>
    <property type="match status" value="1"/>
</dbReference>
<dbReference type="Gene3D" id="1.10.1130.10">
    <property type="entry name" value="Flavocytochrome C3, Chain A"/>
    <property type="match status" value="1"/>
</dbReference>
<dbReference type="Proteomes" id="UP000451233">
    <property type="component" value="Unassembled WGS sequence"/>
</dbReference>
<dbReference type="RefSeq" id="WP_160908091.1">
    <property type="nucleotide sequence ID" value="NZ_WVHS01000004.1"/>
</dbReference>
<evidence type="ECO:0000256" key="2">
    <source>
        <dbReference type="SAM" id="SignalP"/>
    </source>
</evidence>
<comment type="caution">
    <text evidence="4">The sequence shown here is derived from an EMBL/GenBank/DDBJ whole genome shotgun (WGS) entry which is preliminary data.</text>
</comment>
<dbReference type="SUPFAM" id="SSF48695">
    <property type="entry name" value="Multiheme cytochromes"/>
    <property type="match status" value="1"/>
</dbReference>
<evidence type="ECO:0000313" key="5">
    <source>
        <dbReference type="Proteomes" id="UP000451233"/>
    </source>
</evidence>
<sequence>MKGATRLFLVLGPIMLLVVAFSQCMDGFAREDPRGAEYAGAQSCKKCHAGVAASYFHTAHNQTSMMIDSAKGLEHVMGADPLFAFNDLTKIRVEKRDSGIYQVGYYDGREVRKERFDLKIGSGAHAQTYAYWKGKRLFQLPLSYFKQVNGWANSPGYVPNLMYYDRVVQSKCLECHSSFIGQNFVQDGALKVAEEMEKGSFIAGIDCERCHGPAKTHVEFHLAHPEEKKAKFMVAYRSLSRQRRLETCGVCHSGNDLESQRSTFGFRPGDTLSQFYILQFGAATSREADVHGKQVQMLAASKCFREAKTMDCLSCHDAHDGANASLALYSQKCMSCHNAASHAAVGLTPAVMKANCIDCHMPQQPSKVITFKVAGKEGVTPYLLRTHRIAVYGKDGVNGRPPAASSGDVR</sequence>
<dbReference type="InterPro" id="IPR023155">
    <property type="entry name" value="Cyt_c-552/4"/>
</dbReference>
<dbReference type="InterPro" id="IPR036280">
    <property type="entry name" value="Multihaem_cyt_sf"/>
</dbReference>
<dbReference type="EMBL" id="WVHS01000004">
    <property type="protein sequence ID" value="MXV17086.1"/>
    <property type="molecule type" value="Genomic_DNA"/>
</dbReference>
<dbReference type="AlphaFoldDB" id="A0A7K1Y326"/>
<accession>A0A7K1Y326</accession>
<keyword evidence="1 2" id="KW-0732">Signal</keyword>
<dbReference type="PANTHER" id="PTHR35038:SF8">
    <property type="entry name" value="C-TYPE POLYHEME CYTOCHROME OMCC"/>
    <property type="match status" value="1"/>
</dbReference>
<reference evidence="4 5" key="1">
    <citation type="submission" date="2019-11" db="EMBL/GenBank/DDBJ databases">
        <title>Pedobacter sp. HMF7056 Genome sequencing and assembly.</title>
        <authorList>
            <person name="Kang H."/>
            <person name="Kim H."/>
            <person name="Joh K."/>
        </authorList>
    </citation>
    <scope>NUCLEOTIDE SEQUENCE [LARGE SCALE GENOMIC DNA]</scope>
    <source>
        <strain evidence="4 5">HMF7056</strain>
    </source>
</reference>
<feature type="chain" id="PRO_5029548882" description="Cytochrome c-552/4 domain-containing protein" evidence="2">
    <location>
        <begin position="23"/>
        <end position="410"/>
    </location>
</feature>
<keyword evidence="5" id="KW-1185">Reference proteome</keyword>
<evidence type="ECO:0000259" key="3">
    <source>
        <dbReference type="Pfam" id="PF13435"/>
    </source>
</evidence>
<evidence type="ECO:0000313" key="4">
    <source>
        <dbReference type="EMBL" id="MXV17086.1"/>
    </source>
</evidence>
<feature type="signal peptide" evidence="2">
    <location>
        <begin position="1"/>
        <end position="22"/>
    </location>
</feature>